<keyword evidence="3" id="KW-1185">Reference proteome</keyword>
<feature type="compositionally biased region" description="Polar residues" evidence="1">
    <location>
        <begin position="137"/>
        <end position="153"/>
    </location>
</feature>
<name>A0A9P4UZ69_9PLEO</name>
<gene>
    <name evidence="2" type="ORF">EJ04DRAFT_30308</name>
</gene>
<accession>A0A9P4UZ69</accession>
<dbReference type="AlphaFoldDB" id="A0A9P4UZ69"/>
<dbReference type="EMBL" id="ML996209">
    <property type="protein sequence ID" value="KAF2730801.1"/>
    <property type="molecule type" value="Genomic_DNA"/>
</dbReference>
<evidence type="ECO:0000256" key="1">
    <source>
        <dbReference type="SAM" id="MobiDB-lite"/>
    </source>
</evidence>
<evidence type="ECO:0000313" key="2">
    <source>
        <dbReference type="EMBL" id="KAF2730801.1"/>
    </source>
</evidence>
<feature type="region of interest" description="Disordered" evidence="1">
    <location>
        <begin position="56"/>
        <end position="77"/>
    </location>
</feature>
<dbReference type="Proteomes" id="UP000799444">
    <property type="component" value="Unassembled WGS sequence"/>
</dbReference>
<evidence type="ECO:0000313" key="3">
    <source>
        <dbReference type="Proteomes" id="UP000799444"/>
    </source>
</evidence>
<organism evidence="2 3">
    <name type="scientific">Polyplosphaeria fusca</name>
    <dbReference type="NCBI Taxonomy" id="682080"/>
    <lineage>
        <taxon>Eukaryota</taxon>
        <taxon>Fungi</taxon>
        <taxon>Dikarya</taxon>
        <taxon>Ascomycota</taxon>
        <taxon>Pezizomycotina</taxon>
        <taxon>Dothideomycetes</taxon>
        <taxon>Pleosporomycetidae</taxon>
        <taxon>Pleosporales</taxon>
        <taxon>Tetraplosphaeriaceae</taxon>
        <taxon>Polyplosphaeria</taxon>
    </lineage>
</organism>
<protein>
    <submittedName>
        <fullName evidence="2">Uncharacterized protein</fullName>
    </submittedName>
</protein>
<feature type="region of interest" description="Disordered" evidence="1">
    <location>
        <begin position="95"/>
        <end position="163"/>
    </location>
</feature>
<proteinExistence type="predicted"/>
<sequence length="163" mass="17927">MGCPALRTRLSCDNPLSVSASISMQCQQPIRSPALGQATAHRTLRQLLSEPVLHAKPAFPSTKPSPHRQRFPFAFQPPAQLTQVPSVNPLCLLPHPSSFLPTHSAPPPSGRPSHKFGIQHSRRSTLAHASYHRDTVPSPQRGSLQRARSSPRTVSHGEPRRRQ</sequence>
<reference evidence="2" key="1">
    <citation type="journal article" date="2020" name="Stud. Mycol.">
        <title>101 Dothideomycetes genomes: a test case for predicting lifestyles and emergence of pathogens.</title>
        <authorList>
            <person name="Haridas S."/>
            <person name="Albert R."/>
            <person name="Binder M."/>
            <person name="Bloem J."/>
            <person name="Labutti K."/>
            <person name="Salamov A."/>
            <person name="Andreopoulos B."/>
            <person name="Baker S."/>
            <person name="Barry K."/>
            <person name="Bills G."/>
            <person name="Bluhm B."/>
            <person name="Cannon C."/>
            <person name="Castanera R."/>
            <person name="Culley D."/>
            <person name="Daum C."/>
            <person name="Ezra D."/>
            <person name="Gonzalez J."/>
            <person name="Henrissat B."/>
            <person name="Kuo A."/>
            <person name="Liang C."/>
            <person name="Lipzen A."/>
            <person name="Lutzoni F."/>
            <person name="Magnuson J."/>
            <person name="Mondo S."/>
            <person name="Nolan M."/>
            <person name="Ohm R."/>
            <person name="Pangilinan J."/>
            <person name="Park H.-J."/>
            <person name="Ramirez L."/>
            <person name="Alfaro M."/>
            <person name="Sun H."/>
            <person name="Tritt A."/>
            <person name="Yoshinaga Y."/>
            <person name="Zwiers L.-H."/>
            <person name="Turgeon B."/>
            <person name="Goodwin S."/>
            <person name="Spatafora J."/>
            <person name="Crous P."/>
            <person name="Grigoriev I."/>
        </authorList>
    </citation>
    <scope>NUCLEOTIDE SEQUENCE</scope>
    <source>
        <strain evidence="2">CBS 125425</strain>
    </source>
</reference>
<comment type="caution">
    <text evidence="2">The sequence shown here is derived from an EMBL/GenBank/DDBJ whole genome shotgun (WGS) entry which is preliminary data.</text>
</comment>